<organism evidence="8 9">
    <name type="scientific">Adineta ricciae</name>
    <name type="common">Rotifer</name>
    <dbReference type="NCBI Taxonomy" id="249248"/>
    <lineage>
        <taxon>Eukaryota</taxon>
        <taxon>Metazoa</taxon>
        <taxon>Spiralia</taxon>
        <taxon>Gnathifera</taxon>
        <taxon>Rotifera</taxon>
        <taxon>Eurotatoria</taxon>
        <taxon>Bdelloidea</taxon>
        <taxon>Adinetida</taxon>
        <taxon>Adinetidae</taxon>
        <taxon>Adineta</taxon>
    </lineage>
</organism>
<dbReference type="EMBL" id="CAJNOJ010000109">
    <property type="protein sequence ID" value="CAF1130971.1"/>
    <property type="molecule type" value="Genomic_DNA"/>
</dbReference>
<dbReference type="GO" id="GO:0042246">
    <property type="term" value="P:tissue regeneration"/>
    <property type="evidence" value="ECO:0007669"/>
    <property type="project" value="InterPro"/>
</dbReference>
<gene>
    <name evidence="8" type="ORF">EDS130_LOCUS21578</name>
</gene>
<dbReference type="GO" id="GO:0016020">
    <property type="term" value="C:membrane"/>
    <property type="evidence" value="ECO:0007669"/>
    <property type="project" value="UniProtKB-SubCell"/>
</dbReference>
<keyword evidence="3 7" id="KW-0812">Transmembrane</keyword>
<evidence type="ECO:0000256" key="7">
    <source>
        <dbReference type="SAM" id="Phobius"/>
    </source>
</evidence>
<evidence type="ECO:0000256" key="4">
    <source>
        <dbReference type="ARBA" id="ARBA00022889"/>
    </source>
</evidence>
<sequence length="209" mass="23591">MDILSVFEYEQNVRYLCVANQRTLTMKQNRFRSFVNFCSSVKSFNPLHFFRYADNTFAFHKKKNMPQRVMNSLEIKDPPTTLNHGQTTFNRYATKKTLANSSFELALLVTNAVQLKTLLGNKSNQDALWIVGLSLVCASLFIQVINACILVLLGTDDISKEQRQHRLISLNNFSLILSVLLAIVNVVLNVIVAVDPKILSAAINGTKHD</sequence>
<evidence type="ECO:0000313" key="8">
    <source>
        <dbReference type="EMBL" id="CAF1130971.1"/>
    </source>
</evidence>
<evidence type="ECO:0000256" key="1">
    <source>
        <dbReference type="ARBA" id="ARBA00004141"/>
    </source>
</evidence>
<reference evidence="8" key="1">
    <citation type="submission" date="2021-02" db="EMBL/GenBank/DDBJ databases">
        <authorList>
            <person name="Nowell W R."/>
        </authorList>
    </citation>
    <scope>NUCLEOTIDE SEQUENCE</scope>
</reference>
<comment type="caution">
    <text evidence="8">The sequence shown here is derived from an EMBL/GenBank/DDBJ whole genome shotgun (WGS) entry which is preliminary data.</text>
</comment>
<keyword evidence="5 7" id="KW-1133">Transmembrane helix</keyword>
<evidence type="ECO:0000256" key="3">
    <source>
        <dbReference type="ARBA" id="ARBA00022692"/>
    </source>
</evidence>
<dbReference type="GO" id="GO:0007155">
    <property type="term" value="P:cell adhesion"/>
    <property type="evidence" value="ECO:0007669"/>
    <property type="project" value="UniProtKB-KW"/>
</dbReference>
<keyword evidence="4" id="KW-0130">Cell adhesion</keyword>
<dbReference type="PANTHER" id="PTHR12316">
    <property type="entry name" value="NINJURIN-RELATED"/>
    <property type="match status" value="1"/>
</dbReference>
<evidence type="ECO:0008006" key="10">
    <source>
        <dbReference type="Google" id="ProtNLM"/>
    </source>
</evidence>
<feature type="transmembrane region" description="Helical" evidence="7">
    <location>
        <begin position="173"/>
        <end position="194"/>
    </location>
</feature>
<dbReference type="Proteomes" id="UP000663852">
    <property type="component" value="Unassembled WGS sequence"/>
</dbReference>
<comment type="similarity">
    <text evidence="2">Belongs to the ninjurin family.</text>
</comment>
<dbReference type="PANTHER" id="PTHR12316:SF17">
    <property type="entry name" value="NINJURIN C, ISOFORM D"/>
    <property type="match status" value="1"/>
</dbReference>
<dbReference type="OrthoDB" id="6114058at2759"/>
<proteinExistence type="inferred from homology"/>
<dbReference type="Pfam" id="PF04923">
    <property type="entry name" value="Ninjurin"/>
    <property type="match status" value="1"/>
</dbReference>
<evidence type="ECO:0000313" key="9">
    <source>
        <dbReference type="Proteomes" id="UP000663852"/>
    </source>
</evidence>
<keyword evidence="6 7" id="KW-0472">Membrane</keyword>
<accession>A0A814R9H0</accession>
<evidence type="ECO:0000256" key="2">
    <source>
        <dbReference type="ARBA" id="ARBA00008141"/>
    </source>
</evidence>
<protein>
    <recommendedName>
        <fullName evidence="10">Ninjurin-2</fullName>
    </recommendedName>
</protein>
<dbReference type="AlphaFoldDB" id="A0A814R9H0"/>
<evidence type="ECO:0000256" key="5">
    <source>
        <dbReference type="ARBA" id="ARBA00022989"/>
    </source>
</evidence>
<feature type="transmembrane region" description="Helical" evidence="7">
    <location>
        <begin position="127"/>
        <end position="153"/>
    </location>
</feature>
<evidence type="ECO:0000256" key="6">
    <source>
        <dbReference type="ARBA" id="ARBA00023136"/>
    </source>
</evidence>
<dbReference type="InterPro" id="IPR007007">
    <property type="entry name" value="Ninjurin"/>
</dbReference>
<comment type="subcellular location">
    <subcellularLocation>
        <location evidence="1">Membrane</location>
        <topology evidence="1">Multi-pass membrane protein</topology>
    </subcellularLocation>
</comment>
<name>A0A814R9H0_ADIRI</name>